<proteinExistence type="predicted"/>
<evidence type="ECO:0000256" key="3">
    <source>
        <dbReference type="ARBA" id="ARBA00022676"/>
    </source>
</evidence>
<feature type="transmembrane region" description="Helical" evidence="9">
    <location>
        <begin position="338"/>
        <end position="356"/>
    </location>
</feature>
<feature type="transmembrane region" description="Helical" evidence="9">
    <location>
        <begin position="223"/>
        <end position="245"/>
    </location>
</feature>
<feature type="region of interest" description="Disordered" evidence="8">
    <location>
        <begin position="577"/>
        <end position="597"/>
    </location>
</feature>
<feature type="transmembrane region" description="Helical" evidence="9">
    <location>
        <begin position="12"/>
        <end position="30"/>
    </location>
</feature>
<dbReference type="Pfam" id="PF13231">
    <property type="entry name" value="PMT_2"/>
    <property type="match status" value="1"/>
</dbReference>
<protein>
    <recommendedName>
        <fullName evidence="10">Glycosyltransferase RgtA/B/C/D-like domain-containing protein</fullName>
    </recommendedName>
</protein>
<evidence type="ECO:0000256" key="9">
    <source>
        <dbReference type="SAM" id="Phobius"/>
    </source>
</evidence>
<feature type="transmembrane region" description="Helical" evidence="9">
    <location>
        <begin position="286"/>
        <end position="304"/>
    </location>
</feature>
<dbReference type="GO" id="GO:0005886">
    <property type="term" value="C:plasma membrane"/>
    <property type="evidence" value="ECO:0007669"/>
    <property type="project" value="UniProtKB-SubCell"/>
</dbReference>
<evidence type="ECO:0000256" key="8">
    <source>
        <dbReference type="SAM" id="MobiDB-lite"/>
    </source>
</evidence>
<dbReference type="PANTHER" id="PTHR33908:SF11">
    <property type="entry name" value="MEMBRANE PROTEIN"/>
    <property type="match status" value="1"/>
</dbReference>
<evidence type="ECO:0000256" key="2">
    <source>
        <dbReference type="ARBA" id="ARBA00022475"/>
    </source>
</evidence>
<feature type="transmembrane region" description="Helical" evidence="9">
    <location>
        <begin position="313"/>
        <end position="332"/>
    </location>
</feature>
<dbReference type="EMBL" id="PGTN01000084">
    <property type="protein sequence ID" value="PJF46883.1"/>
    <property type="molecule type" value="Genomic_DNA"/>
</dbReference>
<evidence type="ECO:0000313" key="12">
    <source>
        <dbReference type="Proteomes" id="UP000230790"/>
    </source>
</evidence>
<dbReference type="InterPro" id="IPR038731">
    <property type="entry name" value="RgtA/B/C-like"/>
</dbReference>
<evidence type="ECO:0000256" key="6">
    <source>
        <dbReference type="ARBA" id="ARBA00022989"/>
    </source>
</evidence>
<evidence type="ECO:0000256" key="1">
    <source>
        <dbReference type="ARBA" id="ARBA00004651"/>
    </source>
</evidence>
<keyword evidence="3" id="KW-0328">Glycosyltransferase</keyword>
<gene>
    <name evidence="11" type="ORF">CUN48_11495</name>
</gene>
<feature type="transmembrane region" description="Helical" evidence="9">
    <location>
        <begin position="197"/>
        <end position="216"/>
    </location>
</feature>
<evidence type="ECO:0000256" key="7">
    <source>
        <dbReference type="ARBA" id="ARBA00023136"/>
    </source>
</evidence>
<keyword evidence="2" id="KW-1003">Cell membrane</keyword>
<feature type="transmembrane region" description="Helical" evidence="9">
    <location>
        <begin position="114"/>
        <end position="130"/>
    </location>
</feature>
<feature type="transmembrane region" description="Helical" evidence="9">
    <location>
        <begin position="136"/>
        <end position="152"/>
    </location>
</feature>
<evidence type="ECO:0000256" key="4">
    <source>
        <dbReference type="ARBA" id="ARBA00022679"/>
    </source>
</evidence>
<keyword evidence="5 9" id="KW-0812">Transmembrane</keyword>
<accession>A0A2M8QAR2</accession>
<keyword evidence="6 9" id="KW-1133">Transmembrane helix</keyword>
<feature type="transmembrane region" description="Helical" evidence="9">
    <location>
        <begin position="372"/>
        <end position="392"/>
    </location>
</feature>
<evidence type="ECO:0000256" key="5">
    <source>
        <dbReference type="ARBA" id="ARBA00022692"/>
    </source>
</evidence>
<reference evidence="11 12" key="1">
    <citation type="submission" date="2017-11" db="EMBL/GenBank/DDBJ databases">
        <title>Evolution of Phototrophy in the Chloroflexi Phylum Driven by Horizontal Gene Transfer.</title>
        <authorList>
            <person name="Ward L.M."/>
            <person name="Hemp J."/>
            <person name="Shih P.M."/>
            <person name="Mcglynn S.E."/>
            <person name="Fischer W."/>
        </authorList>
    </citation>
    <scope>NUCLEOTIDE SEQUENCE [LARGE SCALE GENOMIC DNA]</scope>
    <source>
        <strain evidence="11">JP3_7</strain>
    </source>
</reference>
<dbReference type="GO" id="GO:0009103">
    <property type="term" value="P:lipopolysaccharide biosynthetic process"/>
    <property type="evidence" value="ECO:0007669"/>
    <property type="project" value="UniProtKB-ARBA"/>
</dbReference>
<dbReference type="GO" id="GO:0016763">
    <property type="term" value="F:pentosyltransferase activity"/>
    <property type="evidence" value="ECO:0007669"/>
    <property type="project" value="TreeGrafter"/>
</dbReference>
<comment type="subcellular location">
    <subcellularLocation>
        <location evidence="1">Cell membrane</location>
        <topology evidence="1">Multi-pass membrane protein</topology>
    </subcellularLocation>
</comment>
<dbReference type="Proteomes" id="UP000230790">
    <property type="component" value="Unassembled WGS sequence"/>
</dbReference>
<dbReference type="PANTHER" id="PTHR33908">
    <property type="entry name" value="MANNOSYLTRANSFERASE YKCB-RELATED"/>
    <property type="match status" value="1"/>
</dbReference>
<dbReference type="InterPro" id="IPR050297">
    <property type="entry name" value="LipidA_mod_glycosyltrf_83"/>
</dbReference>
<comment type="caution">
    <text evidence="11">The sequence shown here is derived from an EMBL/GenBank/DDBJ whole genome shotgun (WGS) entry which is preliminary data.</text>
</comment>
<sequence>MLARLRFNPLRPYWLILGAILILAVALRLHKIGAQSLWYDEGNSARIAERSLALIVEGAAGDIHPPLYYIALKYWRAVFGESEAALRALSAACSTLTVLYAYLIGRDAFGRRTGLVAAFLLAVMPFAIYYAQEARMYALLALCAAASTWAMVRMGRLGIGDWRLGIRDWRSPISNPQSLILASLYVSATAAGLWTHYAYPFVMIAQGVAYLVLSLLRPPRKICLGTLAPFIVSSLIAVALFLPWLPVAVRQVQGWGVDRPAYALGPALLDAYRTLIVGRTLPPDQALLPVGLFTVCVALGVGLGRQEALAERLATLALMGTPLILLLALGLYREAYLKFLLVCVLPLCVLAARGIVETGDRGLEIVNPQSPILNLLITAIACIPAAMLIPSLRNLYDNPAYARDDYRGIQRLIAADARPDDAVLFLAPNQWEVFTYYQRDDRNLFPLTYRPASYETVAAQMQAIASAHRRIFALYFAERDADPEGWYELWMSGNLYKAHERWIGNIRLAIYDSGTDRDAWPVIPGATFGDAIVLVEARGRLDETRRGDVMPLELTWQAQAKPARRYKVFIHIGPPDGPPVAQHDSEPVAGYRPTDGWSPDERIVDRRGAWIGPDVPPGVYGVFVGLYDPDTGARLPVIQNGAPVGDRLKLGEITIR</sequence>
<keyword evidence="4" id="KW-0808">Transferase</keyword>
<evidence type="ECO:0000313" key="11">
    <source>
        <dbReference type="EMBL" id="PJF46883.1"/>
    </source>
</evidence>
<name>A0A2M8QAR2_9CHLR</name>
<keyword evidence="7 9" id="KW-0472">Membrane</keyword>
<organism evidence="11 12">
    <name type="scientific">Candidatus Thermofonsia Clade 3 bacterium</name>
    <dbReference type="NCBI Taxonomy" id="2364212"/>
    <lineage>
        <taxon>Bacteria</taxon>
        <taxon>Bacillati</taxon>
        <taxon>Chloroflexota</taxon>
        <taxon>Candidatus Thermofontia</taxon>
        <taxon>Candidatus Thermofonsia Clade 3</taxon>
    </lineage>
</organism>
<dbReference type="AlphaFoldDB" id="A0A2M8QAR2"/>
<evidence type="ECO:0000259" key="10">
    <source>
        <dbReference type="Pfam" id="PF13231"/>
    </source>
</evidence>
<feature type="domain" description="Glycosyltransferase RgtA/B/C/D-like" evidence="10">
    <location>
        <begin position="64"/>
        <end position="154"/>
    </location>
</feature>